<feature type="region of interest" description="Disordered" evidence="1">
    <location>
        <begin position="269"/>
        <end position="292"/>
    </location>
</feature>
<dbReference type="RefSeq" id="XP_002139664.1">
    <property type="nucleotide sequence ID" value="XM_002139628.1"/>
</dbReference>
<evidence type="ECO:0000256" key="1">
    <source>
        <dbReference type="SAM" id="MobiDB-lite"/>
    </source>
</evidence>
<dbReference type="VEuPathDB" id="CryptoDB:CMU_023200"/>
<evidence type="ECO:0000313" key="2">
    <source>
        <dbReference type="EMBL" id="EEA05315.1"/>
    </source>
</evidence>
<dbReference type="OrthoDB" id="340688at2759"/>
<dbReference type="OMA" id="KFRTHTT"/>
<dbReference type="GeneID" id="6994965"/>
<proteinExistence type="predicted"/>
<reference evidence="2" key="1">
    <citation type="submission" date="2008-06" db="EMBL/GenBank/DDBJ databases">
        <authorList>
            <person name="Lorenzi H."/>
            <person name="Inman J."/>
            <person name="Miller J."/>
            <person name="Schobel S."/>
            <person name="Amedeo P."/>
            <person name="Caler E.V."/>
            <person name="da Silva J."/>
        </authorList>
    </citation>
    <scope>NUCLEOTIDE SEQUENCE [LARGE SCALE GENOMIC DNA]</scope>
    <source>
        <strain evidence="2">RN66</strain>
    </source>
</reference>
<sequence length="318" mass="35257">MYSVHSGPVSSRGVSEYSTPTVMSHGNPMISTPQQFVQRANPLMCCAPQSTNMIPQKPPSRMISAAALNVSPVNPPSRFATGSSISPAAIMSTPERQVTEPLQHRQTFVYGGAETMEPEDCGWLEPIRLKVHAMEVQQYIDPGKPEVTPPFIYNIDHLKECVEVPENWAPESITGVAALTFENLNTNPPSVNYPLRLTSENSQVGTSNPYIQPIQYNIERIKDIQQSEPSLSEEPDVVEELEESSPNNGFSATNFISSIFDKFRTHTTPIPIPEEEEVTNNDDSEERKEDYVDGATKEINKQEVGDGNIRIEEALPLD</sequence>
<feature type="compositionally biased region" description="Acidic residues" evidence="1">
    <location>
        <begin position="273"/>
        <end position="284"/>
    </location>
</feature>
<accession>B6ABW2</accession>
<gene>
    <name evidence="2" type="ORF">CMU_023200</name>
</gene>
<organism evidence="2 3">
    <name type="scientific">Cryptosporidium muris (strain RN66)</name>
    <dbReference type="NCBI Taxonomy" id="441375"/>
    <lineage>
        <taxon>Eukaryota</taxon>
        <taxon>Sar</taxon>
        <taxon>Alveolata</taxon>
        <taxon>Apicomplexa</taxon>
        <taxon>Conoidasida</taxon>
        <taxon>Coccidia</taxon>
        <taxon>Eucoccidiorida</taxon>
        <taxon>Eimeriorina</taxon>
        <taxon>Cryptosporidiidae</taxon>
        <taxon>Cryptosporidium</taxon>
    </lineage>
</organism>
<name>B6ABW2_CRYMR</name>
<dbReference type="AlphaFoldDB" id="B6ABW2"/>
<dbReference type="Proteomes" id="UP000001460">
    <property type="component" value="Unassembled WGS sequence"/>
</dbReference>
<dbReference type="EMBL" id="DS989727">
    <property type="protein sequence ID" value="EEA05315.1"/>
    <property type="molecule type" value="Genomic_DNA"/>
</dbReference>
<evidence type="ECO:0000313" key="3">
    <source>
        <dbReference type="Proteomes" id="UP000001460"/>
    </source>
</evidence>
<protein>
    <submittedName>
        <fullName evidence="2">Uncharacterized protein</fullName>
    </submittedName>
</protein>
<keyword evidence="3" id="KW-1185">Reference proteome</keyword>